<reference evidence="1 2" key="1">
    <citation type="submission" date="2023-09" db="EMBL/GenBank/DDBJ databases">
        <title>Novel taxa isolated from Blanes Bay.</title>
        <authorList>
            <person name="Rey-Velasco X."/>
            <person name="Lucena T."/>
        </authorList>
    </citation>
    <scope>NUCLEOTIDE SEQUENCE [LARGE SCALE GENOMIC DNA]</scope>
    <source>
        <strain evidence="1 2">S356</strain>
    </source>
</reference>
<name>A0ABU3LC34_9FLAO</name>
<comment type="caution">
    <text evidence="1">The sequence shown here is derived from an EMBL/GenBank/DDBJ whole genome shotgun (WGS) entry which is preliminary data.</text>
</comment>
<evidence type="ECO:0000313" key="2">
    <source>
        <dbReference type="Proteomes" id="UP001257277"/>
    </source>
</evidence>
<dbReference type="RefSeq" id="WP_349240538.1">
    <property type="nucleotide sequence ID" value="NZ_JAVTTO010000001.1"/>
</dbReference>
<dbReference type="EMBL" id="JAVTTO010000001">
    <property type="protein sequence ID" value="MDT7831289.1"/>
    <property type="molecule type" value="Genomic_DNA"/>
</dbReference>
<dbReference type="Proteomes" id="UP001257277">
    <property type="component" value="Unassembled WGS sequence"/>
</dbReference>
<dbReference type="PROSITE" id="PS51257">
    <property type="entry name" value="PROKAR_LIPOPROTEIN"/>
    <property type="match status" value="1"/>
</dbReference>
<accession>A0ABU3LC34</accession>
<keyword evidence="2" id="KW-1185">Reference proteome</keyword>
<proteinExistence type="predicted"/>
<organism evidence="1 2">
    <name type="scientific">Asprobacillus argus</name>
    <dbReference type="NCBI Taxonomy" id="3076534"/>
    <lineage>
        <taxon>Bacteria</taxon>
        <taxon>Pseudomonadati</taxon>
        <taxon>Bacteroidota</taxon>
        <taxon>Flavobacteriia</taxon>
        <taxon>Flavobacteriales</taxon>
        <taxon>Flavobacteriaceae</taxon>
        <taxon>Asprobacillus</taxon>
    </lineage>
</organism>
<evidence type="ECO:0000313" key="1">
    <source>
        <dbReference type="EMBL" id="MDT7831289.1"/>
    </source>
</evidence>
<sequence length="169" mass="18137">MKKIAPILFAVFVLLSCEDNQTTINISTPYTLDESFEVGIPQTGSGQTNFNETSSHDLSQLIANYSDINSVTVNSLTYQFANFSGDTAGVIQTAILTINNVTVATISNVNISQEAANNTIFQITDAAVISQIQNILETTSIVNLQASGTVNSSIPMNFTIDVHLDIEAN</sequence>
<protein>
    <submittedName>
        <fullName evidence="1">Uncharacterized protein</fullName>
    </submittedName>
</protein>
<gene>
    <name evidence="1" type="ORF">RQM59_02800</name>
</gene>